<name>A0ABV7LAT8_9HYPH</name>
<dbReference type="Pfam" id="PF00950">
    <property type="entry name" value="ABC-3"/>
    <property type="match status" value="1"/>
</dbReference>
<protein>
    <submittedName>
        <fullName evidence="8">Metal ABC transporter permease</fullName>
    </submittedName>
</protein>
<dbReference type="PANTHER" id="PTHR30477">
    <property type="entry name" value="ABC-TRANSPORTER METAL-BINDING PROTEIN"/>
    <property type="match status" value="1"/>
</dbReference>
<evidence type="ECO:0000256" key="1">
    <source>
        <dbReference type="ARBA" id="ARBA00004141"/>
    </source>
</evidence>
<comment type="similarity">
    <text evidence="2 6">Belongs to the ABC-3 integral membrane protein family.</text>
</comment>
<keyword evidence="3 6" id="KW-0812">Transmembrane</keyword>
<accession>A0ABV7LAT8</accession>
<comment type="caution">
    <text evidence="8">The sequence shown here is derived from an EMBL/GenBank/DDBJ whole genome shotgun (WGS) entry which is preliminary data.</text>
</comment>
<evidence type="ECO:0000256" key="4">
    <source>
        <dbReference type="ARBA" id="ARBA00022989"/>
    </source>
</evidence>
<dbReference type="EMBL" id="JBHRUV010000002">
    <property type="protein sequence ID" value="MFC3264773.1"/>
    <property type="molecule type" value="Genomic_DNA"/>
</dbReference>
<dbReference type="InterPro" id="IPR037294">
    <property type="entry name" value="ABC_BtuC-like"/>
</dbReference>
<gene>
    <name evidence="8" type="ORF">ACFOEX_00170</name>
</gene>
<feature type="transmembrane region" description="Helical" evidence="7">
    <location>
        <begin position="182"/>
        <end position="200"/>
    </location>
</feature>
<dbReference type="PANTHER" id="PTHR30477:SF13">
    <property type="entry name" value="IRON TRANSPORT SYSTEM MEMBRANE PROTEIN HI_0360-RELATED"/>
    <property type="match status" value="1"/>
</dbReference>
<organism evidence="8 9">
    <name type="scientific">Camelimonas abortus</name>
    <dbReference type="NCBI Taxonomy" id="1017184"/>
    <lineage>
        <taxon>Bacteria</taxon>
        <taxon>Pseudomonadati</taxon>
        <taxon>Pseudomonadota</taxon>
        <taxon>Alphaproteobacteria</taxon>
        <taxon>Hyphomicrobiales</taxon>
        <taxon>Chelatococcaceae</taxon>
        <taxon>Camelimonas</taxon>
    </lineage>
</organism>
<feature type="transmembrane region" description="Helical" evidence="7">
    <location>
        <begin position="104"/>
        <end position="121"/>
    </location>
</feature>
<feature type="transmembrane region" description="Helical" evidence="7">
    <location>
        <begin position="20"/>
        <end position="41"/>
    </location>
</feature>
<feature type="transmembrane region" description="Helical" evidence="7">
    <location>
        <begin position="230"/>
        <end position="252"/>
    </location>
</feature>
<evidence type="ECO:0000313" key="9">
    <source>
        <dbReference type="Proteomes" id="UP001595536"/>
    </source>
</evidence>
<evidence type="ECO:0000256" key="2">
    <source>
        <dbReference type="ARBA" id="ARBA00008034"/>
    </source>
</evidence>
<feature type="transmembrane region" description="Helical" evidence="7">
    <location>
        <begin position="48"/>
        <end position="66"/>
    </location>
</feature>
<keyword evidence="5 7" id="KW-0472">Membrane</keyword>
<dbReference type="InterPro" id="IPR001626">
    <property type="entry name" value="ABC_TroCD"/>
</dbReference>
<dbReference type="Proteomes" id="UP001595536">
    <property type="component" value="Unassembled WGS sequence"/>
</dbReference>
<evidence type="ECO:0000313" key="8">
    <source>
        <dbReference type="EMBL" id="MFC3264773.1"/>
    </source>
</evidence>
<feature type="transmembrane region" description="Helical" evidence="7">
    <location>
        <begin position="141"/>
        <end position="161"/>
    </location>
</feature>
<keyword evidence="4 7" id="KW-1133">Transmembrane helix</keyword>
<reference evidence="9" key="1">
    <citation type="journal article" date="2019" name="Int. J. Syst. Evol. Microbiol.">
        <title>The Global Catalogue of Microorganisms (GCM) 10K type strain sequencing project: providing services to taxonomists for standard genome sequencing and annotation.</title>
        <authorList>
            <consortium name="The Broad Institute Genomics Platform"/>
            <consortium name="The Broad Institute Genome Sequencing Center for Infectious Disease"/>
            <person name="Wu L."/>
            <person name="Ma J."/>
        </authorList>
    </citation>
    <scope>NUCLEOTIDE SEQUENCE [LARGE SCALE GENOMIC DNA]</scope>
    <source>
        <strain evidence="9">CCM 7941</strain>
    </source>
</reference>
<comment type="subcellular location">
    <subcellularLocation>
        <location evidence="6">Cell membrane</location>
        <topology evidence="6">Multi-pass membrane protein</topology>
    </subcellularLocation>
    <subcellularLocation>
        <location evidence="1">Membrane</location>
        <topology evidence="1">Multi-pass membrane protein</topology>
    </subcellularLocation>
</comment>
<keyword evidence="9" id="KW-1185">Reference proteome</keyword>
<evidence type="ECO:0000256" key="6">
    <source>
        <dbReference type="RuleBase" id="RU003943"/>
    </source>
</evidence>
<proteinExistence type="inferred from homology"/>
<dbReference type="SUPFAM" id="SSF81345">
    <property type="entry name" value="ABC transporter involved in vitamin B12 uptake, BtuC"/>
    <property type="match status" value="1"/>
</dbReference>
<evidence type="ECO:0000256" key="3">
    <source>
        <dbReference type="ARBA" id="ARBA00022692"/>
    </source>
</evidence>
<feature type="transmembrane region" description="Helical" evidence="7">
    <location>
        <begin position="72"/>
        <end position="92"/>
    </location>
</feature>
<keyword evidence="6" id="KW-0813">Transport</keyword>
<evidence type="ECO:0000256" key="5">
    <source>
        <dbReference type="ARBA" id="ARBA00023136"/>
    </source>
</evidence>
<evidence type="ECO:0000256" key="7">
    <source>
        <dbReference type="SAM" id="Phobius"/>
    </source>
</evidence>
<feature type="transmembrane region" description="Helical" evidence="7">
    <location>
        <begin position="258"/>
        <end position="281"/>
    </location>
</feature>
<sequence>MHALYDWLIAPFVEFDFLRRALAGALALSFSGAPVGVFLMLRRMSLTGDAMAHAILPGAAVGYLIYGLSLPAMTVGGLAAGFVVALLAGLVARFTQLREDASMAAFYLLSLALGVTIVSVRGSNVDLLHVLFGSVLALDDAMLLLLGSVATVTLFALAVLWRPLVMECVDPGFLRSVSRAGAPTHLAFLVLLVLNLVAGFHALGTLLAVGMVVTPAVSARFWARELTGMALGAVVIAALSGWLGLALSYHFGLPAGPAIILVTGGFYVASLLAGPVGGVIWKAAPRRHLEA</sequence>
<dbReference type="RefSeq" id="WP_376828745.1">
    <property type="nucleotide sequence ID" value="NZ_JBHLWR010000004.1"/>
</dbReference>